<dbReference type="PANTHER" id="PTHR43434:SF13">
    <property type="entry name" value="PHOSPHOGLYCOLATE PHOSPHATASE"/>
    <property type="match status" value="1"/>
</dbReference>
<dbReference type="SFLD" id="SFLDS00003">
    <property type="entry name" value="Haloacid_Dehalogenase"/>
    <property type="match status" value="1"/>
</dbReference>
<dbReference type="InterPro" id="IPR023214">
    <property type="entry name" value="HAD_sf"/>
</dbReference>
<dbReference type="NCBIfam" id="TIGR01549">
    <property type="entry name" value="HAD-SF-IA-v1"/>
    <property type="match status" value="1"/>
</dbReference>
<dbReference type="Gene3D" id="1.10.150.240">
    <property type="entry name" value="Putative phosphatase, domain 2"/>
    <property type="match status" value="1"/>
</dbReference>
<name>A0ABT8E2J0_9BACL</name>
<dbReference type="Gene3D" id="3.40.50.1000">
    <property type="entry name" value="HAD superfamily/HAD-like"/>
    <property type="match status" value="1"/>
</dbReference>
<dbReference type="RefSeq" id="WP_290398239.1">
    <property type="nucleotide sequence ID" value="NZ_JAUHLN010000001.1"/>
</dbReference>
<evidence type="ECO:0000313" key="2">
    <source>
        <dbReference type="Proteomes" id="UP001168694"/>
    </source>
</evidence>
<reference evidence="1" key="1">
    <citation type="submission" date="2023-06" db="EMBL/GenBank/DDBJ databases">
        <title>Draft Genome Sequences of Representative Paenibacillus Polymyxa, Bacillus cereus, Fictibacillus sp., and Brevibacillus agri Strains Isolated from Amazonian Dark Earth.</title>
        <authorList>
            <person name="Pellegrinetti T.A."/>
            <person name="Cunha I.C.M."/>
            <person name="Chaves M.G."/>
            <person name="Freitas A.S."/>
            <person name="Silva A.V.R."/>
            <person name="Tsai S.M."/>
            <person name="Mendes L.W."/>
        </authorList>
    </citation>
    <scope>NUCLEOTIDE SEQUENCE</scope>
    <source>
        <strain evidence="1">CENA-BCM004</strain>
    </source>
</reference>
<dbReference type="SFLD" id="SFLDG01129">
    <property type="entry name" value="C1.5:_HAD__Beta-PGM__Phosphata"/>
    <property type="match status" value="1"/>
</dbReference>
<dbReference type="InterPro" id="IPR041492">
    <property type="entry name" value="HAD_2"/>
</dbReference>
<dbReference type="InterPro" id="IPR006439">
    <property type="entry name" value="HAD-SF_hydro_IA"/>
</dbReference>
<keyword evidence="2" id="KW-1185">Reference proteome</keyword>
<dbReference type="EMBL" id="JAUHLN010000001">
    <property type="protein sequence ID" value="MDN4072105.1"/>
    <property type="molecule type" value="Genomic_DNA"/>
</dbReference>
<protein>
    <submittedName>
        <fullName evidence="1">HAD-IA family hydrolase</fullName>
    </submittedName>
</protein>
<proteinExistence type="predicted"/>
<evidence type="ECO:0000313" key="1">
    <source>
        <dbReference type="EMBL" id="MDN4072105.1"/>
    </source>
</evidence>
<gene>
    <name evidence="1" type="ORF">QYF49_03540</name>
</gene>
<organism evidence="1 2">
    <name type="scientific">Fictibacillus terranigra</name>
    <dbReference type="NCBI Taxonomy" id="3058424"/>
    <lineage>
        <taxon>Bacteria</taxon>
        <taxon>Bacillati</taxon>
        <taxon>Bacillota</taxon>
        <taxon>Bacilli</taxon>
        <taxon>Bacillales</taxon>
        <taxon>Fictibacillaceae</taxon>
        <taxon>Fictibacillus</taxon>
    </lineage>
</organism>
<dbReference type="PANTHER" id="PTHR43434">
    <property type="entry name" value="PHOSPHOGLYCOLATE PHOSPHATASE"/>
    <property type="match status" value="1"/>
</dbReference>
<dbReference type="InterPro" id="IPR023198">
    <property type="entry name" value="PGP-like_dom2"/>
</dbReference>
<sequence length="207" mass="24095">MIKSVIFDFDGTLADSKRVFLSVFNQLAAKHGFRRVDLEEMEYLRKLSMRERMKQFDFPVHKLPAWSTEFYELYHQASEEVTLVPGMAELLSEVNSRGYKTAIISSNSRKNIDAFLDRNRLSPMEEVICSNRLFGKDRHIKSYLKRTGLGKEEVIYVGDEARDIAACRKCGIKIIWVSWGYDAREAAEKEKPDFMVYEPKDILKVIH</sequence>
<comment type="caution">
    <text evidence="1">The sequence shown here is derived from an EMBL/GenBank/DDBJ whole genome shotgun (WGS) entry which is preliminary data.</text>
</comment>
<dbReference type="InterPro" id="IPR050155">
    <property type="entry name" value="HAD-like_hydrolase_sf"/>
</dbReference>
<dbReference type="GO" id="GO:0016787">
    <property type="term" value="F:hydrolase activity"/>
    <property type="evidence" value="ECO:0007669"/>
    <property type="project" value="UniProtKB-KW"/>
</dbReference>
<keyword evidence="1" id="KW-0378">Hydrolase</keyword>
<accession>A0ABT8E2J0</accession>
<dbReference type="SUPFAM" id="SSF56784">
    <property type="entry name" value="HAD-like"/>
    <property type="match status" value="1"/>
</dbReference>
<dbReference type="InterPro" id="IPR036412">
    <property type="entry name" value="HAD-like_sf"/>
</dbReference>
<dbReference type="Pfam" id="PF13419">
    <property type="entry name" value="HAD_2"/>
    <property type="match status" value="1"/>
</dbReference>
<dbReference type="Proteomes" id="UP001168694">
    <property type="component" value="Unassembled WGS sequence"/>
</dbReference>